<evidence type="ECO:0000313" key="2">
    <source>
        <dbReference type="Proteomes" id="UP001595445"/>
    </source>
</evidence>
<keyword evidence="2" id="KW-1185">Reference proteome</keyword>
<dbReference type="InterPro" id="IPR029052">
    <property type="entry name" value="Metallo-depent_PP-like"/>
</dbReference>
<proteinExistence type="predicted"/>
<reference evidence="2" key="1">
    <citation type="journal article" date="2019" name="Int. J. Syst. Evol. Microbiol.">
        <title>The Global Catalogue of Microorganisms (GCM) 10K type strain sequencing project: providing services to taxonomists for standard genome sequencing and annotation.</title>
        <authorList>
            <consortium name="The Broad Institute Genomics Platform"/>
            <consortium name="The Broad Institute Genome Sequencing Center for Infectious Disease"/>
            <person name="Wu L."/>
            <person name="Ma J."/>
        </authorList>
    </citation>
    <scope>NUCLEOTIDE SEQUENCE [LARGE SCALE GENOMIC DNA]</scope>
    <source>
        <strain evidence="2">KCTC 62102</strain>
    </source>
</reference>
<sequence>MDVLRAAADFFFEQRVDHVFHLGDLGEFRSGNTHKGGALMGGDGSDEGHDLRQDIEIWRNGLQVLRRPWKVAIEKHRSARHLERIHPCQHHILFGNHEDMPYRIGRKYPALRSIMDLPEMDMYGIARKEGYTPYPFLSPVDVNGLLLQHYFEGLNPKIALAMNSVQTRNSMSSAFGHTHLRDVRIWKNGRRQMQTILNTGCSKHPDRLRRYEESGVWLIDNLMDGEFNYSWVKAEDLLANYYRKNGRLAA</sequence>
<dbReference type="RefSeq" id="WP_242070196.1">
    <property type="nucleotide sequence ID" value="NZ_JAEACP010000012.1"/>
</dbReference>
<evidence type="ECO:0008006" key="3">
    <source>
        <dbReference type="Google" id="ProtNLM"/>
    </source>
</evidence>
<name>A0ABV7E1G3_9RHOB</name>
<dbReference type="EMBL" id="JBHRSM010000053">
    <property type="protein sequence ID" value="MFC3088534.1"/>
    <property type="molecule type" value="Genomic_DNA"/>
</dbReference>
<dbReference type="SUPFAM" id="SSF56300">
    <property type="entry name" value="Metallo-dependent phosphatases"/>
    <property type="match status" value="1"/>
</dbReference>
<comment type="caution">
    <text evidence="1">The sequence shown here is derived from an EMBL/GenBank/DDBJ whole genome shotgun (WGS) entry which is preliminary data.</text>
</comment>
<accession>A0ABV7E1G3</accession>
<gene>
    <name evidence="1" type="ORF">ACFOD6_21050</name>
</gene>
<evidence type="ECO:0000313" key="1">
    <source>
        <dbReference type="EMBL" id="MFC3088534.1"/>
    </source>
</evidence>
<dbReference type="Proteomes" id="UP001595445">
    <property type="component" value="Unassembled WGS sequence"/>
</dbReference>
<protein>
    <recommendedName>
        <fullName evidence="3">Calcineurin-like phosphoesterase domain-containing protein</fullName>
    </recommendedName>
</protein>
<organism evidence="1 2">
    <name type="scientific">Tabrizicola soli</name>
    <dbReference type="NCBI Taxonomy" id="2185115"/>
    <lineage>
        <taxon>Bacteria</taxon>
        <taxon>Pseudomonadati</taxon>
        <taxon>Pseudomonadota</taxon>
        <taxon>Alphaproteobacteria</taxon>
        <taxon>Rhodobacterales</taxon>
        <taxon>Paracoccaceae</taxon>
        <taxon>Tabrizicola</taxon>
    </lineage>
</organism>